<keyword evidence="4" id="KW-1185">Reference proteome</keyword>
<organism evidence="3 4">
    <name type="scientific">Dillenia turbinata</name>
    <dbReference type="NCBI Taxonomy" id="194707"/>
    <lineage>
        <taxon>Eukaryota</taxon>
        <taxon>Viridiplantae</taxon>
        <taxon>Streptophyta</taxon>
        <taxon>Embryophyta</taxon>
        <taxon>Tracheophyta</taxon>
        <taxon>Spermatophyta</taxon>
        <taxon>Magnoliopsida</taxon>
        <taxon>eudicotyledons</taxon>
        <taxon>Gunneridae</taxon>
        <taxon>Pentapetalae</taxon>
        <taxon>Dilleniales</taxon>
        <taxon>Dilleniaceae</taxon>
        <taxon>Dillenia</taxon>
    </lineage>
</organism>
<evidence type="ECO:0000313" key="3">
    <source>
        <dbReference type="EMBL" id="KAK6930974.1"/>
    </source>
</evidence>
<evidence type="ECO:0000256" key="2">
    <source>
        <dbReference type="SAM" id="SignalP"/>
    </source>
</evidence>
<name>A0AAN8Z8U1_9MAGN</name>
<dbReference type="EMBL" id="JBAMMX010000011">
    <property type="protein sequence ID" value="KAK6930974.1"/>
    <property type="molecule type" value="Genomic_DNA"/>
</dbReference>
<evidence type="ECO:0000313" key="4">
    <source>
        <dbReference type="Proteomes" id="UP001370490"/>
    </source>
</evidence>
<feature type="region of interest" description="Disordered" evidence="1">
    <location>
        <begin position="71"/>
        <end position="138"/>
    </location>
</feature>
<dbReference type="AlphaFoldDB" id="A0AAN8Z8U1"/>
<sequence>MARNSLARFVITMLTLFLSLEGLLASGTASTLGERDLGHVSCKDGGGSRKLANNCNGGTWSKSTANASTSSMWFQSLRRKQGLSPPPPSPLRNTARHFFFKPPPPRPPPPPVPPVSKDERGCSHRSALAPSALPPTHS</sequence>
<feature type="compositionally biased region" description="Pro residues" evidence="1">
    <location>
        <begin position="101"/>
        <end position="114"/>
    </location>
</feature>
<comment type="caution">
    <text evidence="3">The sequence shown here is derived from an EMBL/GenBank/DDBJ whole genome shotgun (WGS) entry which is preliminary data.</text>
</comment>
<keyword evidence="2" id="KW-0732">Signal</keyword>
<proteinExistence type="predicted"/>
<accession>A0AAN8Z8U1</accession>
<feature type="signal peptide" evidence="2">
    <location>
        <begin position="1"/>
        <end position="25"/>
    </location>
</feature>
<reference evidence="3 4" key="1">
    <citation type="submission" date="2023-12" db="EMBL/GenBank/DDBJ databases">
        <title>A high-quality genome assembly for Dillenia turbinata (Dilleniales).</title>
        <authorList>
            <person name="Chanderbali A."/>
        </authorList>
    </citation>
    <scope>NUCLEOTIDE SEQUENCE [LARGE SCALE GENOMIC DNA]</scope>
    <source>
        <strain evidence="3">LSX21</strain>
        <tissue evidence="3">Leaf</tissue>
    </source>
</reference>
<dbReference type="Proteomes" id="UP001370490">
    <property type="component" value="Unassembled WGS sequence"/>
</dbReference>
<feature type="chain" id="PRO_5042832309" evidence="2">
    <location>
        <begin position="26"/>
        <end position="138"/>
    </location>
</feature>
<evidence type="ECO:0000256" key="1">
    <source>
        <dbReference type="SAM" id="MobiDB-lite"/>
    </source>
</evidence>
<gene>
    <name evidence="3" type="ORF">RJ641_002767</name>
</gene>
<protein>
    <submittedName>
        <fullName evidence="3">Uncharacterized protein</fullName>
    </submittedName>
</protein>